<dbReference type="Gene3D" id="2.40.240.10">
    <property type="entry name" value="Ribosomal Protein L25, Chain P"/>
    <property type="match status" value="1"/>
</dbReference>
<dbReference type="RefSeq" id="WP_136943746.1">
    <property type="nucleotide sequence ID" value="NZ_SWKR01000002.1"/>
</dbReference>
<protein>
    <recommendedName>
        <fullName evidence="5">Large ribosomal subunit protein bL25</fullName>
    </recommendedName>
    <alternativeName>
        <fullName evidence="5">General stress protein CTC</fullName>
    </alternativeName>
</protein>
<evidence type="ECO:0000313" key="9">
    <source>
        <dbReference type="EMBL" id="TKD51810.1"/>
    </source>
</evidence>
<keyword evidence="1 5" id="KW-0699">rRNA-binding</keyword>
<evidence type="ECO:0000313" key="10">
    <source>
        <dbReference type="Proteomes" id="UP000309138"/>
    </source>
</evidence>
<feature type="region of interest" description="Disordered" evidence="6">
    <location>
        <begin position="203"/>
        <end position="238"/>
    </location>
</feature>
<dbReference type="CDD" id="cd00495">
    <property type="entry name" value="Ribosomal_L25_TL5_CTC"/>
    <property type="match status" value="1"/>
</dbReference>
<dbReference type="InterPro" id="IPR029751">
    <property type="entry name" value="Ribosomal_L25_dom"/>
</dbReference>
<accession>A0A4U1L6B8</accession>
<proteinExistence type="inferred from homology"/>
<dbReference type="GO" id="GO:0003735">
    <property type="term" value="F:structural constituent of ribosome"/>
    <property type="evidence" value="ECO:0007669"/>
    <property type="project" value="InterPro"/>
</dbReference>
<name>A0A4U1L6B8_9SPHN</name>
<dbReference type="InterPro" id="IPR020057">
    <property type="entry name" value="Ribosomal_bL25_b-dom"/>
</dbReference>
<sequence length="238" mass="25045">MSDTLTLSAETRERVGKGASRALRREGRVPAVIYGNKQDPVSIHVEERALMKLLNTGHFMNSVVMIEGAGAGAVRTLPKDVTFDVVTDRPVHVDFLRIAKNASVTVNVPVNFTDEDDSPGITKGGVLNIVRHEIELVVAADKIPEAIEVSLKGLEVGDSIHISAVTLPAGAEPTIDDRDFTIATVIAPSALKAETQEALAEDAALAEQAAAEQAAETGEDAAADEAADGEDAAESKED</sequence>
<dbReference type="Pfam" id="PF14693">
    <property type="entry name" value="Ribosomal_TL5_C"/>
    <property type="match status" value="1"/>
</dbReference>
<evidence type="ECO:0000259" key="7">
    <source>
        <dbReference type="Pfam" id="PF01386"/>
    </source>
</evidence>
<feature type="domain" description="Large ribosomal subunit protein bL25 L25" evidence="7">
    <location>
        <begin position="7"/>
        <end position="95"/>
    </location>
</feature>
<dbReference type="HAMAP" id="MF_01334">
    <property type="entry name" value="Ribosomal_bL25_CTC"/>
    <property type="match status" value="1"/>
</dbReference>
<gene>
    <name evidence="5" type="primary">rplY</name>
    <name evidence="5" type="synonym">ctc</name>
    <name evidence="9" type="ORF">FBR43_14395</name>
</gene>
<evidence type="ECO:0000256" key="5">
    <source>
        <dbReference type="HAMAP-Rule" id="MF_01334"/>
    </source>
</evidence>
<keyword evidence="10" id="KW-1185">Reference proteome</keyword>
<evidence type="ECO:0000256" key="6">
    <source>
        <dbReference type="SAM" id="MobiDB-lite"/>
    </source>
</evidence>
<dbReference type="Proteomes" id="UP000309138">
    <property type="component" value="Unassembled WGS sequence"/>
</dbReference>
<dbReference type="InterPro" id="IPR020930">
    <property type="entry name" value="Ribosomal_uL5_bac-type"/>
</dbReference>
<evidence type="ECO:0000256" key="1">
    <source>
        <dbReference type="ARBA" id="ARBA00022730"/>
    </source>
</evidence>
<dbReference type="AlphaFoldDB" id="A0A4U1L6B8"/>
<dbReference type="InterPro" id="IPR001021">
    <property type="entry name" value="Ribosomal_bL25_long"/>
</dbReference>
<dbReference type="InterPro" id="IPR020056">
    <property type="entry name" value="Rbsml_bL25/Gln-tRNA_synth_N"/>
</dbReference>
<keyword evidence="2 5" id="KW-0694">RNA-binding</keyword>
<feature type="domain" description="Large ribosomal subunit protein bL25 beta" evidence="8">
    <location>
        <begin position="104"/>
        <end position="188"/>
    </location>
</feature>
<dbReference type="NCBIfam" id="NF004128">
    <property type="entry name" value="PRK05618.1-2"/>
    <property type="match status" value="1"/>
</dbReference>
<dbReference type="SUPFAM" id="SSF50715">
    <property type="entry name" value="Ribosomal protein L25-like"/>
    <property type="match status" value="1"/>
</dbReference>
<organism evidence="9 10">
    <name type="scientific">Sphingomonas baiyangensis</name>
    <dbReference type="NCBI Taxonomy" id="2572576"/>
    <lineage>
        <taxon>Bacteria</taxon>
        <taxon>Pseudomonadati</taxon>
        <taxon>Pseudomonadota</taxon>
        <taxon>Alphaproteobacteria</taxon>
        <taxon>Sphingomonadales</taxon>
        <taxon>Sphingomonadaceae</taxon>
        <taxon>Sphingomonas</taxon>
    </lineage>
</organism>
<dbReference type="EMBL" id="SWKR01000002">
    <property type="protein sequence ID" value="TKD51810.1"/>
    <property type="molecule type" value="Genomic_DNA"/>
</dbReference>
<feature type="region of interest" description="Disordered" evidence="6">
    <location>
        <begin position="1"/>
        <end position="21"/>
    </location>
</feature>
<dbReference type="Gene3D" id="2.170.120.20">
    <property type="entry name" value="Ribosomal protein L25, beta domain"/>
    <property type="match status" value="1"/>
</dbReference>
<dbReference type="OrthoDB" id="9806411at2"/>
<comment type="similarity">
    <text evidence="5">Belongs to the bacterial ribosomal protein bL25 family. CTC subfamily.</text>
</comment>
<comment type="subunit">
    <text evidence="5">Part of the 50S ribosomal subunit; part of the 5S rRNA/L5/L18/L25 subcomplex. Contacts the 5S rRNA. Binds to the 5S rRNA independently of L5 and L18.</text>
</comment>
<dbReference type="NCBIfam" id="TIGR00731">
    <property type="entry name" value="bL25_bact_ctc"/>
    <property type="match status" value="1"/>
</dbReference>
<feature type="compositionally biased region" description="Acidic residues" evidence="6">
    <location>
        <begin position="217"/>
        <end position="232"/>
    </location>
</feature>
<reference evidence="9 10" key="1">
    <citation type="submission" date="2019-04" db="EMBL/GenBank/DDBJ databases">
        <authorList>
            <person name="Yang Y."/>
            <person name="Wei D."/>
        </authorList>
    </citation>
    <scope>NUCLEOTIDE SEQUENCE [LARGE SCALE GENOMIC DNA]</scope>
    <source>
        <strain evidence="9 10">L-1-4w-11</strain>
    </source>
</reference>
<keyword evidence="3 5" id="KW-0689">Ribosomal protein</keyword>
<dbReference type="GO" id="GO:0008097">
    <property type="term" value="F:5S rRNA binding"/>
    <property type="evidence" value="ECO:0007669"/>
    <property type="project" value="InterPro"/>
</dbReference>
<dbReference type="PANTHER" id="PTHR33284:SF1">
    <property type="entry name" value="RIBOSOMAL PROTEIN L25_GLN-TRNA SYNTHETASE, ANTI-CODON-BINDING DOMAIN-CONTAINING PROTEIN"/>
    <property type="match status" value="1"/>
</dbReference>
<feature type="compositionally biased region" description="Low complexity" evidence="6">
    <location>
        <begin position="203"/>
        <end position="216"/>
    </location>
</feature>
<dbReference type="GO" id="GO:0022625">
    <property type="term" value="C:cytosolic large ribosomal subunit"/>
    <property type="evidence" value="ECO:0007669"/>
    <property type="project" value="TreeGrafter"/>
</dbReference>
<dbReference type="InterPro" id="IPR037121">
    <property type="entry name" value="Ribosomal_bL25_C"/>
</dbReference>
<keyword evidence="4 5" id="KW-0687">Ribonucleoprotein</keyword>
<dbReference type="GO" id="GO:0006412">
    <property type="term" value="P:translation"/>
    <property type="evidence" value="ECO:0007669"/>
    <property type="project" value="UniProtKB-UniRule"/>
</dbReference>
<evidence type="ECO:0000259" key="8">
    <source>
        <dbReference type="Pfam" id="PF14693"/>
    </source>
</evidence>
<evidence type="ECO:0000256" key="2">
    <source>
        <dbReference type="ARBA" id="ARBA00022884"/>
    </source>
</evidence>
<dbReference type="PANTHER" id="PTHR33284">
    <property type="entry name" value="RIBOSOMAL PROTEIN L25/GLN-TRNA SYNTHETASE, ANTI-CODON-BINDING DOMAIN-CONTAINING PROTEIN"/>
    <property type="match status" value="1"/>
</dbReference>
<comment type="caution">
    <text evidence="9">The sequence shown here is derived from an EMBL/GenBank/DDBJ whole genome shotgun (WGS) entry which is preliminary data.</text>
</comment>
<comment type="function">
    <text evidence="5">This is one of the proteins that binds to the 5S RNA in the ribosome where it forms part of the central protuberance.</text>
</comment>
<dbReference type="InterPro" id="IPR011035">
    <property type="entry name" value="Ribosomal_bL25/Gln-tRNA_synth"/>
</dbReference>
<evidence type="ECO:0000256" key="3">
    <source>
        <dbReference type="ARBA" id="ARBA00022980"/>
    </source>
</evidence>
<evidence type="ECO:0000256" key="4">
    <source>
        <dbReference type="ARBA" id="ARBA00023274"/>
    </source>
</evidence>
<dbReference type="Pfam" id="PF01386">
    <property type="entry name" value="Ribosomal_L25p"/>
    <property type="match status" value="1"/>
</dbReference>